<sequence length="621" mass="69154">MKKILRIAAVLVSLVALASQAAPPPPAPISSIIVMPWDLNQNQNLPRELKAQGFSHATVYLNWSDIESRKGQYEFAQYHRHLDAIVNGGLSLLLVIDMGGRPYKDETGQLVPNMSTVPQWITTAHPDMAMRNFSGEPSWQPDFTDASIRKYADPFIAQTVDHFSKRYPGKVLGYAIGLQEEHEIKYGQMGYQWRDYKESTQDAFAKKYNAKQPIINYNNHIAAGVPKAEPLLHAHKEFRETRLQEATCAYANVIRSKGAEAIGYFAETFTSHDAIYATGVVEKLAPCIDIAVIDFNFYDGYGLVADPDVLPTLANYMGSLGYKKVMVGAYGERWEAAKKTPELIPVIQQAVAQSLAQPHVMGYEIGGFHHQAGGGPLAGLQLNKLHARIAKSGSAVTTGSERRVRIGILGSTTNFHVWHGEKSAGRNTHRDALFASYKILSSEPGMQVHVIGEKNLLSDDPIIGQLDAILVPHQAAMPQSIKAKLTTYWKNGGALIQDMRLGEFDANGKPTFDWMHEVFGIANIEWKNRNGVFLIDGKVYRLKPSKRLYTNYASMAPRPGYKVLAREPLQRENHGIMVRGERTLAFGFMPQLVEDETRDAWRKLFVREISNMANSNTSASK</sequence>
<proteinExistence type="predicted"/>
<dbReference type="SUPFAM" id="SSF51445">
    <property type="entry name" value="(Trans)glycosidases"/>
    <property type="match status" value="1"/>
</dbReference>
<name>A0ABV8D8S0_9BURK</name>
<evidence type="ECO:0000313" key="6">
    <source>
        <dbReference type="Proteomes" id="UP001595693"/>
    </source>
</evidence>
<comment type="caution">
    <text evidence="5">The sequence shown here is derived from an EMBL/GenBank/DDBJ whole genome shotgun (WGS) entry which is preliminary data.</text>
</comment>
<feature type="signal peptide" evidence="3">
    <location>
        <begin position="1"/>
        <end position="21"/>
    </location>
</feature>
<evidence type="ECO:0000256" key="3">
    <source>
        <dbReference type="SAM" id="SignalP"/>
    </source>
</evidence>
<feature type="chain" id="PRO_5045848964" evidence="3">
    <location>
        <begin position="22"/>
        <end position="621"/>
    </location>
</feature>
<organism evidence="5 6">
    <name type="scientific">Acidovorax facilis</name>
    <dbReference type="NCBI Taxonomy" id="12917"/>
    <lineage>
        <taxon>Bacteria</taxon>
        <taxon>Pseudomonadati</taxon>
        <taxon>Pseudomonadota</taxon>
        <taxon>Betaproteobacteria</taxon>
        <taxon>Burkholderiales</taxon>
        <taxon>Comamonadaceae</taxon>
        <taxon>Acidovorax</taxon>
    </lineage>
</organism>
<dbReference type="Gene3D" id="3.40.50.880">
    <property type="match status" value="1"/>
</dbReference>
<dbReference type="EMBL" id="JBHSAJ010000017">
    <property type="protein sequence ID" value="MFC3934420.1"/>
    <property type="molecule type" value="Genomic_DNA"/>
</dbReference>
<dbReference type="InterPro" id="IPR029062">
    <property type="entry name" value="Class_I_gatase-like"/>
</dbReference>
<dbReference type="GO" id="GO:0004565">
    <property type="term" value="F:beta-galactosidase activity"/>
    <property type="evidence" value="ECO:0007669"/>
    <property type="project" value="UniProtKB-EC"/>
</dbReference>
<evidence type="ECO:0000256" key="1">
    <source>
        <dbReference type="ARBA" id="ARBA00022801"/>
    </source>
</evidence>
<dbReference type="Pfam" id="PF02449">
    <property type="entry name" value="Glyco_hydro_42"/>
    <property type="match status" value="1"/>
</dbReference>
<evidence type="ECO:0000313" key="5">
    <source>
        <dbReference type="EMBL" id="MFC3934420.1"/>
    </source>
</evidence>
<accession>A0ABV8D8S0</accession>
<gene>
    <name evidence="5" type="ORF">ACFOW3_07270</name>
</gene>
<keyword evidence="1 5" id="KW-0378">Hydrolase</keyword>
<dbReference type="Gene3D" id="3.20.20.80">
    <property type="entry name" value="Glycosidases"/>
    <property type="match status" value="1"/>
</dbReference>
<dbReference type="InterPro" id="IPR013529">
    <property type="entry name" value="Glyco_hydro_42_N"/>
</dbReference>
<dbReference type="RefSeq" id="WP_055398817.1">
    <property type="nucleotide sequence ID" value="NZ_JAMXAX010000028.1"/>
</dbReference>
<protein>
    <submittedName>
        <fullName evidence="5">Beta-galactosidase</fullName>
        <ecNumber evidence="5">3.2.1.23</ecNumber>
    </submittedName>
</protein>
<dbReference type="Proteomes" id="UP001595693">
    <property type="component" value="Unassembled WGS sequence"/>
</dbReference>
<dbReference type="InterPro" id="IPR017853">
    <property type="entry name" value="GH"/>
</dbReference>
<evidence type="ECO:0000256" key="2">
    <source>
        <dbReference type="ARBA" id="ARBA00023295"/>
    </source>
</evidence>
<reference evidence="6" key="1">
    <citation type="journal article" date="2019" name="Int. J. Syst. Evol. Microbiol.">
        <title>The Global Catalogue of Microorganisms (GCM) 10K type strain sequencing project: providing services to taxonomists for standard genome sequencing and annotation.</title>
        <authorList>
            <consortium name="The Broad Institute Genomics Platform"/>
            <consortium name="The Broad Institute Genome Sequencing Center for Infectious Disease"/>
            <person name="Wu L."/>
            <person name="Ma J."/>
        </authorList>
    </citation>
    <scope>NUCLEOTIDE SEQUENCE [LARGE SCALE GENOMIC DNA]</scope>
    <source>
        <strain evidence="6">CCUG 2113</strain>
    </source>
</reference>
<keyword evidence="2 5" id="KW-0326">Glycosidase</keyword>
<feature type="domain" description="Glycoside hydrolase family 42 N-terminal" evidence="4">
    <location>
        <begin position="37"/>
        <end position="144"/>
    </location>
</feature>
<keyword evidence="6" id="KW-1185">Reference proteome</keyword>
<keyword evidence="3" id="KW-0732">Signal</keyword>
<dbReference type="EC" id="3.2.1.23" evidence="5"/>
<evidence type="ECO:0000259" key="4">
    <source>
        <dbReference type="Pfam" id="PF02449"/>
    </source>
</evidence>